<dbReference type="PANTHER" id="PTHR11474">
    <property type="entry name" value="TYROSINASE FAMILY MEMBER"/>
    <property type="match status" value="1"/>
</dbReference>
<dbReference type="GO" id="GO:0016491">
    <property type="term" value="F:oxidoreductase activity"/>
    <property type="evidence" value="ECO:0007669"/>
    <property type="project" value="InterPro"/>
</dbReference>
<keyword evidence="2" id="KW-0732">Signal</keyword>
<dbReference type="InterPro" id="IPR050316">
    <property type="entry name" value="Tyrosinase/Hemocyanin"/>
</dbReference>
<keyword evidence="1" id="KW-0479">Metal-binding</keyword>
<feature type="domain" description="Tyrosinase copper-binding" evidence="3">
    <location>
        <begin position="177"/>
        <end position="194"/>
    </location>
</feature>
<keyword evidence="5" id="KW-1185">Reference proteome</keyword>
<name>E4ZJC6_LEPMJ</name>
<dbReference type="InParanoid" id="E4ZJC6"/>
<dbReference type="GO" id="GO:0046872">
    <property type="term" value="F:metal ion binding"/>
    <property type="evidence" value="ECO:0007669"/>
    <property type="project" value="UniProtKB-KW"/>
</dbReference>
<evidence type="ECO:0000259" key="3">
    <source>
        <dbReference type="PROSITE" id="PS00497"/>
    </source>
</evidence>
<dbReference type="STRING" id="985895.E4ZJC6"/>
<feature type="chain" id="PRO_5003194629" description="Tyrosinase copper-binding domain-containing protein" evidence="2">
    <location>
        <begin position="19"/>
        <end position="258"/>
    </location>
</feature>
<sequence length="258" mass="28703">MRASVVSAAFAAIGSVSALPQEVPNSKIVPALPLDVFNTPRVVYPVPFVAAHEKFESANVTGAQGPDLLGVADAINHVVEDLNRVGGDISRLIGSDVLHLRSVPEDGENAARVEKRATCSNVRVRTEWDSYSNARRQGFVNAIKCLMSRRPNGQFRNSRSRYEDLVALHQQLTPNIHGNAKFLVWHRYFVWTFEDMLRTECGFNDAMPWFDETRYAGRFQQSSIFSNEWFGSANVGGRCVTNGVSTWSIRCPIAKTLT</sequence>
<evidence type="ECO:0000256" key="1">
    <source>
        <dbReference type="ARBA" id="ARBA00022723"/>
    </source>
</evidence>
<feature type="signal peptide" evidence="2">
    <location>
        <begin position="1"/>
        <end position="18"/>
    </location>
</feature>
<dbReference type="SUPFAM" id="SSF48056">
    <property type="entry name" value="Di-copper centre-containing domain"/>
    <property type="match status" value="1"/>
</dbReference>
<evidence type="ECO:0000313" key="4">
    <source>
        <dbReference type="EMBL" id="CBX91557.1"/>
    </source>
</evidence>
<dbReference type="Proteomes" id="UP000002668">
    <property type="component" value="Genome"/>
</dbReference>
<dbReference type="PANTHER" id="PTHR11474:SF116">
    <property type="entry name" value="TYROSINASE"/>
    <property type="match status" value="1"/>
</dbReference>
<dbReference type="Pfam" id="PF00264">
    <property type="entry name" value="Tyrosinase"/>
    <property type="match status" value="1"/>
</dbReference>
<dbReference type="InterPro" id="IPR002227">
    <property type="entry name" value="Tyrosinase_Cu-bd"/>
</dbReference>
<dbReference type="PROSITE" id="PS00497">
    <property type="entry name" value="TYROSINASE_1"/>
    <property type="match status" value="1"/>
</dbReference>
<organism evidence="5">
    <name type="scientific">Leptosphaeria maculans (strain JN3 / isolate v23.1.3 / race Av1-4-5-6-7-8)</name>
    <name type="common">Blackleg fungus</name>
    <name type="synonym">Phoma lingam</name>
    <dbReference type="NCBI Taxonomy" id="985895"/>
    <lineage>
        <taxon>Eukaryota</taxon>
        <taxon>Fungi</taxon>
        <taxon>Dikarya</taxon>
        <taxon>Ascomycota</taxon>
        <taxon>Pezizomycotina</taxon>
        <taxon>Dothideomycetes</taxon>
        <taxon>Pleosporomycetidae</taxon>
        <taxon>Pleosporales</taxon>
        <taxon>Pleosporineae</taxon>
        <taxon>Leptosphaeriaceae</taxon>
        <taxon>Plenodomus</taxon>
        <taxon>Plenodomus lingam/Leptosphaeria maculans species complex</taxon>
    </lineage>
</organism>
<evidence type="ECO:0000313" key="5">
    <source>
        <dbReference type="Proteomes" id="UP000002668"/>
    </source>
</evidence>
<dbReference type="Gene3D" id="1.10.1280.10">
    <property type="entry name" value="Di-copper center containing domain from catechol oxidase"/>
    <property type="match status" value="1"/>
</dbReference>
<reference evidence="5" key="1">
    <citation type="journal article" date="2011" name="Nat. Commun.">
        <title>Effector diversification within compartments of the Leptosphaeria maculans genome affected by Repeat-Induced Point mutations.</title>
        <authorList>
            <person name="Rouxel T."/>
            <person name="Grandaubert J."/>
            <person name="Hane J.K."/>
            <person name="Hoede C."/>
            <person name="van de Wouw A.P."/>
            <person name="Couloux A."/>
            <person name="Dominguez V."/>
            <person name="Anthouard V."/>
            <person name="Bally P."/>
            <person name="Bourras S."/>
            <person name="Cozijnsen A.J."/>
            <person name="Ciuffetti L.M."/>
            <person name="Degrave A."/>
            <person name="Dilmaghani A."/>
            <person name="Duret L."/>
            <person name="Fudal I."/>
            <person name="Goodwin S.B."/>
            <person name="Gout L."/>
            <person name="Glaser N."/>
            <person name="Linglin J."/>
            <person name="Kema G.H.J."/>
            <person name="Lapalu N."/>
            <person name="Lawrence C.B."/>
            <person name="May K."/>
            <person name="Meyer M."/>
            <person name="Ollivier B."/>
            <person name="Poulain J."/>
            <person name="Schoch C.L."/>
            <person name="Simon A."/>
            <person name="Spatafora J.W."/>
            <person name="Stachowiak A."/>
            <person name="Turgeon B.G."/>
            <person name="Tyler B.M."/>
            <person name="Vincent D."/>
            <person name="Weissenbach J."/>
            <person name="Amselem J."/>
            <person name="Quesneville H."/>
            <person name="Oliver R.P."/>
            <person name="Wincker P."/>
            <person name="Balesdent M.-H."/>
            <person name="Howlett B.J."/>
        </authorList>
    </citation>
    <scope>NUCLEOTIDE SEQUENCE [LARGE SCALE GENOMIC DNA]</scope>
    <source>
        <strain evidence="5">JN3 / isolate v23.1.3 / race Av1-4-5-6-7-8</strain>
    </source>
</reference>
<dbReference type="GeneID" id="13287842"/>
<dbReference type="HOGENOM" id="CLU_1077953_0_0_1"/>
<protein>
    <recommendedName>
        <fullName evidence="3">Tyrosinase copper-binding domain-containing protein</fullName>
    </recommendedName>
</protein>
<accession>E4ZJC6</accession>
<dbReference type="OrthoDB" id="6132182at2759"/>
<dbReference type="AlphaFoldDB" id="E4ZJC6"/>
<dbReference type="InterPro" id="IPR008922">
    <property type="entry name" value="Di-copper_centre_dom_sf"/>
</dbReference>
<gene>
    <name evidence="4" type="ORF">LEMA_P070650.1</name>
</gene>
<dbReference type="VEuPathDB" id="FungiDB:LEMA_P070650.1"/>
<proteinExistence type="predicted"/>
<dbReference type="EMBL" id="FP929072">
    <property type="protein sequence ID" value="CBX91557.1"/>
    <property type="molecule type" value="Genomic_DNA"/>
</dbReference>
<evidence type="ECO:0000256" key="2">
    <source>
        <dbReference type="SAM" id="SignalP"/>
    </source>
</evidence>
<dbReference type="eggNOG" id="ENOG502S31Y">
    <property type="taxonomic scope" value="Eukaryota"/>
</dbReference>